<name>A0A183V636_TOXCA</name>
<evidence type="ECO:0000313" key="5">
    <source>
        <dbReference type="WBParaSite" id="TCNE_0001620701-mRNA-1"/>
    </source>
</evidence>
<evidence type="ECO:0000313" key="4">
    <source>
        <dbReference type="Proteomes" id="UP000050794"/>
    </source>
</evidence>
<sequence length="73" mass="8315">MAAEVEARFPNLNVLLCNAGVLLPKRTESRNGLEMTFQVNHLAHYLLINRLLETLKMNEPSRIIIVSSSLHSW</sequence>
<dbReference type="SUPFAM" id="SSF51735">
    <property type="entry name" value="NAD(P)-binding Rossmann-fold domains"/>
    <property type="match status" value="1"/>
</dbReference>
<dbReference type="Gene3D" id="3.40.50.720">
    <property type="entry name" value="NAD(P)-binding Rossmann-like Domain"/>
    <property type="match status" value="1"/>
</dbReference>
<dbReference type="PANTHER" id="PTHR24320:SF288">
    <property type="entry name" value="RETINOL DEHYDROGENASE 14"/>
    <property type="match status" value="1"/>
</dbReference>
<gene>
    <name evidence="3" type="ORF">TCNE_LOCUS16206</name>
</gene>
<dbReference type="PANTHER" id="PTHR24320">
    <property type="entry name" value="RETINOL DEHYDROGENASE"/>
    <property type="match status" value="1"/>
</dbReference>
<dbReference type="AlphaFoldDB" id="A0A183V636"/>
<dbReference type="Pfam" id="PF00106">
    <property type="entry name" value="adh_short"/>
    <property type="match status" value="1"/>
</dbReference>
<keyword evidence="2" id="KW-0560">Oxidoreductase</keyword>
<protein>
    <submittedName>
        <fullName evidence="5">WW domain-containing oxidoreductase</fullName>
    </submittedName>
</protein>
<dbReference type="GO" id="GO:0016491">
    <property type="term" value="F:oxidoreductase activity"/>
    <property type="evidence" value="ECO:0007669"/>
    <property type="project" value="UniProtKB-KW"/>
</dbReference>
<dbReference type="InterPro" id="IPR002347">
    <property type="entry name" value="SDR_fam"/>
</dbReference>
<dbReference type="WBParaSite" id="TCNE_0001620701-mRNA-1">
    <property type="protein sequence ID" value="TCNE_0001620701-mRNA-1"/>
    <property type="gene ID" value="TCNE_0001620701"/>
</dbReference>
<organism evidence="4 5">
    <name type="scientific">Toxocara canis</name>
    <name type="common">Canine roundworm</name>
    <dbReference type="NCBI Taxonomy" id="6265"/>
    <lineage>
        <taxon>Eukaryota</taxon>
        <taxon>Metazoa</taxon>
        <taxon>Ecdysozoa</taxon>
        <taxon>Nematoda</taxon>
        <taxon>Chromadorea</taxon>
        <taxon>Rhabditida</taxon>
        <taxon>Spirurina</taxon>
        <taxon>Ascaridomorpha</taxon>
        <taxon>Ascaridoidea</taxon>
        <taxon>Toxocaridae</taxon>
        <taxon>Toxocara</taxon>
    </lineage>
</organism>
<reference evidence="5" key="1">
    <citation type="submission" date="2016-06" db="UniProtKB">
        <authorList>
            <consortium name="WormBaseParasite"/>
        </authorList>
    </citation>
    <scope>IDENTIFICATION</scope>
</reference>
<dbReference type="Proteomes" id="UP000050794">
    <property type="component" value="Unassembled WGS sequence"/>
</dbReference>
<dbReference type="InterPro" id="IPR036291">
    <property type="entry name" value="NAD(P)-bd_dom_sf"/>
</dbReference>
<comment type="similarity">
    <text evidence="1">Belongs to the short-chain dehydrogenases/reductases (SDR) family.</text>
</comment>
<evidence type="ECO:0000256" key="1">
    <source>
        <dbReference type="ARBA" id="ARBA00006484"/>
    </source>
</evidence>
<proteinExistence type="inferred from homology"/>
<evidence type="ECO:0000256" key="2">
    <source>
        <dbReference type="ARBA" id="ARBA00023002"/>
    </source>
</evidence>
<keyword evidence="4" id="KW-1185">Reference proteome</keyword>
<evidence type="ECO:0000313" key="3">
    <source>
        <dbReference type="EMBL" id="VDM47527.1"/>
    </source>
</evidence>
<accession>A0A183V636</accession>
<dbReference type="EMBL" id="UYWY01023405">
    <property type="protein sequence ID" value="VDM47527.1"/>
    <property type="molecule type" value="Genomic_DNA"/>
</dbReference>
<reference evidence="3 4" key="2">
    <citation type="submission" date="2018-11" db="EMBL/GenBank/DDBJ databases">
        <authorList>
            <consortium name="Pathogen Informatics"/>
        </authorList>
    </citation>
    <scope>NUCLEOTIDE SEQUENCE [LARGE SCALE GENOMIC DNA]</scope>
</reference>